<dbReference type="STRING" id="484498.SAMN05421686_101559"/>
<organism evidence="1 2">
    <name type="scientific">Thalassolituus maritimus</name>
    <dbReference type="NCBI Taxonomy" id="484498"/>
    <lineage>
        <taxon>Bacteria</taxon>
        <taxon>Pseudomonadati</taxon>
        <taxon>Pseudomonadota</taxon>
        <taxon>Gammaproteobacteria</taxon>
        <taxon>Oceanospirillales</taxon>
        <taxon>Oceanospirillaceae</taxon>
        <taxon>Thalassolituus</taxon>
    </lineage>
</organism>
<sequence length="331" mass="38442">MADSRSLLNAEVAQRIDRALVRANRNAPHLKPRKVQRVPKQSRCDVDRLYDSFRVLLARPIVGQVESFAEQHPALDRIRMTLPDSIYRDFTWPHSPTLVLSERVASVVRVGEHFVGTDKFGHFFTEGYSYFRETERMTLPLKQAFLFGEWTESVYFGAETTGVYSFADLVANFNGLRFWNRILSEYPDPLSERALPPYVTCEDEKWVVAAKFDWREYIDPAWNESVNCSMMRTLGLLEKVLNTGPVCNPMLLPWQRYGELAPVLFNQHGLAVLPDYLQPEVILTQRHPELMTESRISWIKGVREWLEKWRIRQDVKREQRAVAGDRQGVAP</sequence>
<reference evidence="2" key="1">
    <citation type="submission" date="2017-01" db="EMBL/GenBank/DDBJ databases">
        <authorList>
            <person name="Varghese N."/>
            <person name="Submissions S."/>
        </authorList>
    </citation>
    <scope>NUCLEOTIDE SEQUENCE [LARGE SCALE GENOMIC DNA]</scope>
    <source>
        <strain evidence="2">DSM 24913</strain>
    </source>
</reference>
<accession>A0A1N7JAX9</accession>
<protein>
    <submittedName>
        <fullName evidence="1">Uncharacterized protein</fullName>
    </submittedName>
</protein>
<gene>
    <name evidence="1" type="ORF">SAMN05421686_101559</name>
</gene>
<dbReference type="EMBL" id="FTOH01000001">
    <property type="protein sequence ID" value="SIS46444.1"/>
    <property type="molecule type" value="Genomic_DNA"/>
</dbReference>
<evidence type="ECO:0000313" key="1">
    <source>
        <dbReference type="EMBL" id="SIS46444.1"/>
    </source>
</evidence>
<keyword evidence="2" id="KW-1185">Reference proteome</keyword>
<name>A0A1N7JAX9_9GAMM</name>
<proteinExistence type="predicted"/>
<dbReference type="Proteomes" id="UP000185639">
    <property type="component" value="Unassembled WGS sequence"/>
</dbReference>
<dbReference type="AlphaFoldDB" id="A0A1N7JAX9"/>
<evidence type="ECO:0000313" key="2">
    <source>
        <dbReference type="Proteomes" id="UP000185639"/>
    </source>
</evidence>